<evidence type="ECO:0000256" key="4">
    <source>
        <dbReference type="ARBA" id="ARBA00022989"/>
    </source>
</evidence>
<keyword evidence="2" id="KW-1003">Cell membrane</keyword>
<feature type="transmembrane region" description="Helical" evidence="6">
    <location>
        <begin position="128"/>
        <end position="150"/>
    </location>
</feature>
<keyword evidence="4 6" id="KW-1133">Transmembrane helix</keyword>
<evidence type="ECO:0000259" key="7">
    <source>
        <dbReference type="Pfam" id="PF00482"/>
    </source>
</evidence>
<evidence type="ECO:0000256" key="2">
    <source>
        <dbReference type="ARBA" id="ARBA00022475"/>
    </source>
</evidence>
<comment type="subcellular location">
    <subcellularLocation>
        <location evidence="1">Cell membrane</location>
        <topology evidence="1">Multi-pass membrane protein</topology>
    </subcellularLocation>
</comment>
<name>A0A7V6A255_9BACT</name>
<dbReference type="InterPro" id="IPR018076">
    <property type="entry name" value="T2SS_GspF_dom"/>
</dbReference>
<dbReference type="AlphaFoldDB" id="A0A7V6A255"/>
<evidence type="ECO:0000313" key="8">
    <source>
        <dbReference type="EMBL" id="HHS28819.1"/>
    </source>
</evidence>
<evidence type="ECO:0000256" key="6">
    <source>
        <dbReference type="SAM" id="Phobius"/>
    </source>
</evidence>
<accession>A0A7V6A255</accession>
<dbReference type="EMBL" id="DTGR01000056">
    <property type="protein sequence ID" value="HHS28819.1"/>
    <property type="molecule type" value="Genomic_DNA"/>
</dbReference>
<keyword evidence="5 6" id="KW-0472">Membrane</keyword>
<evidence type="ECO:0000256" key="3">
    <source>
        <dbReference type="ARBA" id="ARBA00022692"/>
    </source>
</evidence>
<organism evidence="8">
    <name type="scientific">Desulfobacca acetoxidans</name>
    <dbReference type="NCBI Taxonomy" id="60893"/>
    <lineage>
        <taxon>Bacteria</taxon>
        <taxon>Pseudomonadati</taxon>
        <taxon>Thermodesulfobacteriota</taxon>
        <taxon>Desulfobaccia</taxon>
        <taxon>Desulfobaccales</taxon>
        <taxon>Desulfobaccaceae</taxon>
        <taxon>Desulfobacca</taxon>
    </lineage>
</organism>
<feature type="transmembrane region" description="Helical" evidence="6">
    <location>
        <begin position="6"/>
        <end position="25"/>
    </location>
</feature>
<dbReference type="PANTHER" id="PTHR35007:SF2">
    <property type="entry name" value="PILUS ASSEMBLE PROTEIN"/>
    <property type="match status" value="1"/>
</dbReference>
<feature type="transmembrane region" description="Helical" evidence="6">
    <location>
        <begin position="100"/>
        <end position="122"/>
    </location>
</feature>
<gene>
    <name evidence="8" type="ORF">ENV52_03845</name>
</gene>
<proteinExistence type="predicted"/>
<sequence>MLFKPLIFGVMVAAFILCLGSFFGLRRSRVRERLQLETIDAVTRSRSKNPNDDPLDIEFLPKELVDKVEDKLGLKSGSPKINELKKSLTQAGIYHKNAPAFYFGLKLGLSLALPVLVMPWLFGKGIAAVVLLASFFGLVVLGYFLPTLVLSHLVQTRQKKIKEGLPDALDLLVVCVEAGQGLNAALKRVSEDLELSNPILSREMSLVNLEISAGLEREVALRNLAERTGVDDVASLTSMLIQADRFGTSLAQSLKVQSETLRTTRRQRLEELAAKTPVKLVFPLLLFIFPALIVVIIGPAVIRIMENLK</sequence>
<feature type="transmembrane region" description="Helical" evidence="6">
    <location>
        <begin position="280"/>
        <end position="302"/>
    </location>
</feature>
<evidence type="ECO:0000256" key="1">
    <source>
        <dbReference type="ARBA" id="ARBA00004651"/>
    </source>
</evidence>
<feature type="domain" description="Type II secretion system protein GspF" evidence="7">
    <location>
        <begin position="169"/>
        <end position="297"/>
    </location>
</feature>
<dbReference type="PANTHER" id="PTHR35007">
    <property type="entry name" value="INTEGRAL MEMBRANE PROTEIN-RELATED"/>
    <property type="match status" value="1"/>
</dbReference>
<evidence type="ECO:0000256" key="5">
    <source>
        <dbReference type="ARBA" id="ARBA00023136"/>
    </source>
</evidence>
<protein>
    <submittedName>
        <fullName evidence="8">Type II secretion system F family protein</fullName>
    </submittedName>
</protein>
<keyword evidence="3 6" id="KW-0812">Transmembrane</keyword>
<reference evidence="8" key="1">
    <citation type="journal article" date="2020" name="mSystems">
        <title>Genome- and Community-Level Interaction Insights into Carbon Utilization and Element Cycling Functions of Hydrothermarchaeota in Hydrothermal Sediment.</title>
        <authorList>
            <person name="Zhou Z."/>
            <person name="Liu Y."/>
            <person name="Xu W."/>
            <person name="Pan J."/>
            <person name="Luo Z.H."/>
            <person name="Li M."/>
        </authorList>
    </citation>
    <scope>NUCLEOTIDE SEQUENCE [LARGE SCALE GENOMIC DNA]</scope>
    <source>
        <strain evidence="8">SpSt-767</strain>
    </source>
</reference>
<comment type="caution">
    <text evidence="8">The sequence shown here is derived from an EMBL/GenBank/DDBJ whole genome shotgun (WGS) entry which is preliminary data.</text>
</comment>
<dbReference type="GO" id="GO:0005886">
    <property type="term" value="C:plasma membrane"/>
    <property type="evidence" value="ECO:0007669"/>
    <property type="project" value="UniProtKB-SubCell"/>
</dbReference>
<dbReference type="Pfam" id="PF00482">
    <property type="entry name" value="T2SSF"/>
    <property type="match status" value="1"/>
</dbReference>